<dbReference type="RefSeq" id="WP_130105725.1">
    <property type="nucleotide sequence ID" value="NZ_CP025781.1"/>
</dbReference>
<feature type="domain" description="Galactosyltransferase C-terminal" evidence="2">
    <location>
        <begin position="169"/>
        <end position="215"/>
    </location>
</feature>
<dbReference type="Pfam" id="PF02709">
    <property type="entry name" value="Glyco_transf_7C"/>
    <property type="match status" value="1"/>
</dbReference>
<evidence type="ECO:0000256" key="1">
    <source>
        <dbReference type="ARBA" id="ARBA00022679"/>
    </source>
</evidence>
<dbReference type="AlphaFoldDB" id="A0A7G3G7K0"/>
<dbReference type="Gene3D" id="3.90.550.10">
    <property type="entry name" value="Spore Coat Polysaccharide Biosynthesis Protein SpsA, Chain A"/>
    <property type="match status" value="1"/>
</dbReference>
<protein>
    <submittedName>
        <fullName evidence="3">Glycosyl transferase</fullName>
    </submittedName>
</protein>
<gene>
    <name evidence="3" type="ORF">C1H71_05855</name>
</gene>
<dbReference type="GO" id="GO:0016740">
    <property type="term" value="F:transferase activity"/>
    <property type="evidence" value="ECO:0007669"/>
    <property type="project" value="UniProtKB-KW"/>
</dbReference>
<dbReference type="PANTHER" id="PTHR43179">
    <property type="entry name" value="RHAMNOSYLTRANSFERASE WBBL"/>
    <property type="match status" value="1"/>
</dbReference>
<organism evidence="3 4">
    <name type="scientific">Iodobacter fluviatilis</name>
    <dbReference type="NCBI Taxonomy" id="537"/>
    <lineage>
        <taxon>Bacteria</taxon>
        <taxon>Pseudomonadati</taxon>
        <taxon>Pseudomonadota</taxon>
        <taxon>Betaproteobacteria</taxon>
        <taxon>Neisseriales</taxon>
        <taxon>Chitinibacteraceae</taxon>
        <taxon>Iodobacter</taxon>
    </lineage>
</organism>
<proteinExistence type="predicted"/>
<dbReference type="InterPro" id="IPR027791">
    <property type="entry name" value="Galactosyl_T_C"/>
</dbReference>
<accession>A0A7G3G7K0</accession>
<reference evidence="3 4" key="1">
    <citation type="submission" date="2018-01" db="EMBL/GenBank/DDBJ databases">
        <title>Genome sequence of Iodobacter sp. strain PCH194 isolated from Indian Trans-Himalaya.</title>
        <authorList>
            <person name="Kumar V."/>
            <person name="Thakur V."/>
            <person name="Kumar S."/>
            <person name="Singh D."/>
        </authorList>
    </citation>
    <scope>NUCLEOTIDE SEQUENCE [LARGE SCALE GENOMIC DNA]</scope>
    <source>
        <strain evidence="3 4">PCH194</strain>
    </source>
</reference>
<evidence type="ECO:0000313" key="3">
    <source>
        <dbReference type="EMBL" id="QBC43119.1"/>
    </source>
</evidence>
<dbReference type="SUPFAM" id="SSF53448">
    <property type="entry name" value="Nucleotide-diphospho-sugar transferases"/>
    <property type="match status" value="1"/>
</dbReference>
<keyword evidence="4" id="KW-1185">Reference proteome</keyword>
<dbReference type="KEGG" id="ifl:C1H71_05855"/>
<dbReference type="Proteomes" id="UP000515917">
    <property type="component" value="Chromosome"/>
</dbReference>
<dbReference type="InterPro" id="IPR029044">
    <property type="entry name" value="Nucleotide-diphossugar_trans"/>
</dbReference>
<dbReference type="PANTHER" id="PTHR43179:SF7">
    <property type="entry name" value="RHAMNOSYLTRANSFERASE WBBL"/>
    <property type="match status" value="1"/>
</dbReference>
<name>A0A7G3G7K0_9NEIS</name>
<evidence type="ECO:0000259" key="2">
    <source>
        <dbReference type="Pfam" id="PF02709"/>
    </source>
</evidence>
<sequence length="248" mass="28707">MNELNNLNGSKFLVSYSIVSHGQGQLIEALLADFREVKYLHELIITINIAEDLDFLAKFNDLPIILIEKLNIKGFGENHNSAFEIATGDIFIIVNPDIRLPKYDENILLDVFKQEHVGAVAPLVLNSSGGVEDSVRRFPTFFRLFCRTVFRIKKSDYVCNDIIEVDWVAGMFVAFRVKAYKSVNGFDEKYFMYMEDADIAYRLKKKNWAVKIQPNTSVVHDAQRASKKKLNHLWWHINSAIRYLLKNW</sequence>
<evidence type="ECO:0000313" key="4">
    <source>
        <dbReference type="Proteomes" id="UP000515917"/>
    </source>
</evidence>
<dbReference type="EMBL" id="CP025781">
    <property type="protein sequence ID" value="QBC43119.1"/>
    <property type="molecule type" value="Genomic_DNA"/>
</dbReference>
<keyword evidence="1 3" id="KW-0808">Transferase</keyword>